<accession>A0A0A8YIJ3</accession>
<evidence type="ECO:0000313" key="1">
    <source>
        <dbReference type="EMBL" id="JAD25315.1"/>
    </source>
</evidence>
<protein>
    <submittedName>
        <fullName evidence="1">Uncharacterized protein</fullName>
    </submittedName>
</protein>
<sequence length="57" mass="6757">MHNQYFRLPLQFIFARLSLVKKITPLPKYHKNIFILSGSLSFHHLVGEKWVCTWSGQ</sequence>
<reference evidence="1" key="2">
    <citation type="journal article" date="2015" name="Data Brief">
        <title>Shoot transcriptome of the giant reed, Arundo donax.</title>
        <authorList>
            <person name="Barrero R.A."/>
            <person name="Guerrero F.D."/>
            <person name="Moolhuijzen P."/>
            <person name="Goolsby J.A."/>
            <person name="Tidwell J."/>
            <person name="Bellgard S.E."/>
            <person name="Bellgard M.I."/>
        </authorList>
    </citation>
    <scope>NUCLEOTIDE SEQUENCE</scope>
    <source>
        <tissue evidence="1">Shoot tissue taken approximately 20 cm above the soil surface</tissue>
    </source>
</reference>
<dbReference type="EMBL" id="GBRH01272580">
    <property type="protein sequence ID" value="JAD25315.1"/>
    <property type="molecule type" value="Transcribed_RNA"/>
</dbReference>
<dbReference type="AlphaFoldDB" id="A0A0A8YIJ3"/>
<organism evidence="1">
    <name type="scientific">Arundo donax</name>
    <name type="common">Giant reed</name>
    <name type="synonym">Donax arundinaceus</name>
    <dbReference type="NCBI Taxonomy" id="35708"/>
    <lineage>
        <taxon>Eukaryota</taxon>
        <taxon>Viridiplantae</taxon>
        <taxon>Streptophyta</taxon>
        <taxon>Embryophyta</taxon>
        <taxon>Tracheophyta</taxon>
        <taxon>Spermatophyta</taxon>
        <taxon>Magnoliopsida</taxon>
        <taxon>Liliopsida</taxon>
        <taxon>Poales</taxon>
        <taxon>Poaceae</taxon>
        <taxon>PACMAD clade</taxon>
        <taxon>Arundinoideae</taxon>
        <taxon>Arundineae</taxon>
        <taxon>Arundo</taxon>
    </lineage>
</organism>
<proteinExistence type="predicted"/>
<reference evidence="1" key="1">
    <citation type="submission" date="2014-09" db="EMBL/GenBank/DDBJ databases">
        <authorList>
            <person name="Magalhaes I.L.F."/>
            <person name="Oliveira U."/>
            <person name="Santos F.R."/>
            <person name="Vidigal T.H.D.A."/>
            <person name="Brescovit A.D."/>
            <person name="Santos A.J."/>
        </authorList>
    </citation>
    <scope>NUCLEOTIDE SEQUENCE</scope>
    <source>
        <tissue evidence="1">Shoot tissue taken approximately 20 cm above the soil surface</tissue>
    </source>
</reference>
<name>A0A0A8YIJ3_ARUDO</name>